<dbReference type="InterPro" id="IPR026341">
    <property type="entry name" value="T9SS_type_B"/>
</dbReference>
<dbReference type="InterPro" id="IPR013783">
    <property type="entry name" value="Ig-like_fold"/>
</dbReference>
<feature type="domain" description="PKD" evidence="2">
    <location>
        <begin position="889"/>
        <end position="930"/>
    </location>
</feature>
<dbReference type="AlphaFoldDB" id="A0A6J4RW78"/>
<dbReference type="NCBIfam" id="TIGR04131">
    <property type="entry name" value="Bac_Flav_CTERM"/>
    <property type="match status" value="1"/>
</dbReference>
<feature type="domain" description="PKD" evidence="2">
    <location>
        <begin position="1059"/>
        <end position="1098"/>
    </location>
</feature>
<dbReference type="InterPro" id="IPR052918">
    <property type="entry name" value="Motility_Chemotaxis_Reg"/>
</dbReference>
<dbReference type="InterPro" id="IPR035986">
    <property type="entry name" value="PKD_dom_sf"/>
</dbReference>
<dbReference type="InterPro" id="IPR000601">
    <property type="entry name" value="PKD_dom"/>
</dbReference>
<feature type="signal peptide" evidence="1">
    <location>
        <begin position="1"/>
        <end position="20"/>
    </location>
</feature>
<accession>A0A6J4RW78</accession>
<dbReference type="Pfam" id="PF25778">
    <property type="entry name" value="DUF7948"/>
    <property type="match status" value="1"/>
</dbReference>
<feature type="domain" description="PKD" evidence="2">
    <location>
        <begin position="977"/>
        <end position="1011"/>
    </location>
</feature>
<dbReference type="Pfam" id="PF13585">
    <property type="entry name" value="CHU_C"/>
    <property type="match status" value="1"/>
</dbReference>
<dbReference type="InterPro" id="IPR022409">
    <property type="entry name" value="PKD/Chitinase_dom"/>
</dbReference>
<protein>
    <submittedName>
        <fullName evidence="3">CBM44</fullName>
    </submittedName>
</protein>
<dbReference type="Pfam" id="PF00801">
    <property type="entry name" value="PKD"/>
    <property type="match status" value="1"/>
</dbReference>
<dbReference type="SUPFAM" id="SSF63829">
    <property type="entry name" value="Calcium-dependent phosphotriesterase"/>
    <property type="match status" value="1"/>
</dbReference>
<dbReference type="PANTHER" id="PTHR35580:SF1">
    <property type="entry name" value="PHYTASE-LIKE DOMAIN-CONTAINING PROTEIN"/>
    <property type="match status" value="1"/>
</dbReference>
<feature type="non-terminal residue" evidence="3">
    <location>
        <position position="1185"/>
    </location>
</feature>
<evidence type="ECO:0000259" key="2">
    <source>
        <dbReference type="PROSITE" id="PS50093"/>
    </source>
</evidence>
<dbReference type="PANTHER" id="PTHR35580">
    <property type="entry name" value="CELL SURFACE GLYCOPROTEIN (S-LAYER PROTEIN)-LIKE PROTEIN"/>
    <property type="match status" value="1"/>
</dbReference>
<evidence type="ECO:0000256" key="1">
    <source>
        <dbReference type="SAM" id="SignalP"/>
    </source>
</evidence>
<dbReference type="Gene3D" id="2.60.40.10">
    <property type="entry name" value="Immunoglobulins"/>
    <property type="match status" value="4"/>
</dbReference>
<dbReference type="InterPro" id="IPR057708">
    <property type="entry name" value="DUF7948"/>
</dbReference>
<dbReference type="CDD" id="cd00146">
    <property type="entry name" value="PKD"/>
    <property type="match status" value="4"/>
</dbReference>
<dbReference type="SUPFAM" id="SSF49299">
    <property type="entry name" value="PKD domain"/>
    <property type="match status" value="4"/>
</dbReference>
<organism evidence="3">
    <name type="scientific">uncultured Segetibacter sp</name>
    <dbReference type="NCBI Taxonomy" id="481133"/>
    <lineage>
        <taxon>Bacteria</taxon>
        <taxon>Pseudomonadati</taxon>
        <taxon>Bacteroidota</taxon>
        <taxon>Chitinophagia</taxon>
        <taxon>Chitinophagales</taxon>
        <taxon>Chitinophagaceae</taxon>
        <taxon>Segetibacter</taxon>
        <taxon>environmental samples</taxon>
    </lineage>
</organism>
<keyword evidence="1" id="KW-0732">Signal</keyword>
<reference evidence="3" key="1">
    <citation type="submission" date="2020-02" db="EMBL/GenBank/DDBJ databases">
        <authorList>
            <person name="Meier V. D."/>
        </authorList>
    </citation>
    <scope>NUCLEOTIDE SEQUENCE</scope>
    <source>
        <strain evidence="3">AVDCRST_MAG96</strain>
    </source>
</reference>
<dbReference type="PROSITE" id="PS50093">
    <property type="entry name" value="PKD"/>
    <property type="match status" value="4"/>
</dbReference>
<dbReference type="EMBL" id="CADCVN010000346">
    <property type="protein sequence ID" value="CAA9479125.1"/>
    <property type="molecule type" value="Genomic_DNA"/>
</dbReference>
<dbReference type="SMART" id="SM00089">
    <property type="entry name" value="PKD"/>
    <property type="match status" value="4"/>
</dbReference>
<name>A0A6J4RW78_9BACT</name>
<sequence>MKRFISITLTIAFFFSNISAFCQYANLEFVENKGQWNESVKFKGLMNNGSFFLQQQGFRVLQSKAEDLQQLAVFHGASPHTAHNTASRSVIPAKAKDAITVHSHVYDVQFVNAATPVIVPDKPLSTYNNYFIGNDPSKWKGNCRIYQAVTYQNMYPGIDVRYYTSEGHLKYDIIVHPGANLSQLAMKYDGVDGLQVKNEQLVIKTSVSEIRELAPYAYQVVGGIKKEIGCRFKAAGKTVQFSIDNYSKSAALIIDPTLVFSTFTGSTADNWGYTATYGPDGSFYAGGIVLGGEGFPTSPGAFSSTYINGQSDEEGIGSYDMGIMKFSPNGNNREYATFIGGKINEQPQSLVVTSEGDLVIAGRTDSPDYPATINIGPGGDFDIVLTKLNATGTALIGSLKIGDEGRDGVNIKPKYPASAGESIRRNYGDDARSEVILDNAGNILLASNTQSGNFPVTPGAFQKTLGGKQDGVIIKVSPDLSNILFSTLLGGTGNDAAFVLAINPTDNNIYVGGNTDGTDLPGDKTNVLQPTSQGGQTEGFISILNPNGSALLKTSYIGTEGNDMLYGVQFDKFSFPYIMGTTTSDTWPVINAPFSQSKGKQFIAKLKPDLSGYEYSTVFGSGSKQPNISPVAFLVDRCENVYVSGWGGGQVSKEYPNSGTTGLTVTPDAIQSTTDNTDFYFFVLERNAVGQLYGSFLGQSGGFGEHVDGGTSRFDRNGVIYQALCANCGRDVTFPTTPGVWSPINGSPECNLAAVKIAFNLAGVIGSVRSAIDGVVRDTSGCVPLTVDFTDTIGLGKRYVWNFGDGSAEVETTVPTISHTYNVIGDYQVRLTSIDSAKCNIADSAYTNIRVRTDKVVLAFTPEKLLPCESANYRFTNNSYVTPSGKQFTNTSFTWYFGDNLAPVVAGNNVVTHAFPGVGVYNVKLVLTDTTFCNAPDSIEIPLRIASNLKALFQTPKSGCAPYNAIFENVSEGGQQFYWDFGDGTTSTETSPVHLYSMPGTYTVRLRAVDSGTCNIIDSTAAAIVVSSKPKASYTFAPNPPKENTPVDFLNNSIEATRYLWQFGDGETLSTASQESVQHIYNLTGSFNSCLIALNNFGCQDTTCQDIVARITPVIDVPNAFTPNGDGINDKVFVRGFGIIKSSWRIYNRWGNLVFETNDRTQGWDGTYKGSTQPKEVYHYVLAVE</sequence>
<proteinExistence type="predicted"/>
<feature type="domain" description="PKD" evidence="2">
    <location>
        <begin position="799"/>
        <end position="837"/>
    </location>
</feature>
<feature type="chain" id="PRO_5026831630" evidence="1">
    <location>
        <begin position="21"/>
        <end position="1185"/>
    </location>
</feature>
<gene>
    <name evidence="3" type="ORF">AVDCRST_MAG96-913</name>
</gene>
<dbReference type="Pfam" id="PF18911">
    <property type="entry name" value="PKD_4"/>
    <property type="match status" value="2"/>
</dbReference>
<evidence type="ECO:0000313" key="3">
    <source>
        <dbReference type="EMBL" id="CAA9479125.1"/>
    </source>
</evidence>